<dbReference type="PANTHER" id="PTHR42951:SF4">
    <property type="entry name" value="ACYL-COENZYME A THIOESTERASE MBLAC2"/>
    <property type="match status" value="1"/>
</dbReference>
<dbReference type="Proteomes" id="UP000039046">
    <property type="component" value="Unassembled WGS sequence"/>
</dbReference>
<dbReference type="EMBL" id="CDHN01000002">
    <property type="protein sequence ID" value="CEJ88638.1"/>
    <property type="molecule type" value="Genomic_DNA"/>
</dbReference>
<dbReference type="Pfam" id="PF00753">
    <property type="entry name" value="Lactamase_B"/>
    <property type="match status" value="1"/>
</dbReference>
<evidence type="ECO:0000313" key="3">
    <source>
        <dbReference type="EMBL" id="CEJ88638.1"/>
    </source>
</evidence>
<evidence type="ECO:0000256" key="1">
    <source>
        <dbReference type="SAM" id="SignalP"/>
    </source>
</evidence>
<dbReference type="SUPFAM" id="SSF56281">
    <property type="entry name" value="Metallo-hydrolase/oxidoreductase"/>
    <property type="match status" value="1"/>
</dbReference>
<dbReference type="AlphaFoldDB" id="A0A0A1TET9"/>
<proteinExistence type="predicted"/>
<protein>
    <recommendedName>
        <fullName evidence="2">Metallo-beta-lactamase domain-containing protein</fullName>
    </recommendedName>
</protein>
<dbReference type="SMART" id="SM00849">
    <property type="entry name" value="Lactamase_B"/>
    <property type="match status" value="1"/>
</dbReference>
<dbReference type="OrthoDB" id="3341310at2759"/>
<dbReference type="PANTHER" id="PTHR42951">
    <property type="entry name" value="METALLO-BETA-LACTAMASE DOMAIN-CONTAINING"/>
    <property type="match status" value="1"/>
</dbReference>
<keyword evidence="4" id="KW-1185">Reference proteome</keyword>
<feature type="signal peptide" evidence="1">
    <location>
        <begin position="1"/>
        <end position="17"/>
    </location>
</feature>
<feature type="chain" id="PRO_5001979311" description="Metallo-beta-lactamase domain-containing protein" evidence="1">
    <location>
        <begin position="18"/>
        <end position="335"/>
    </location>
</feature>
<dbReference type="InterPro" id="IPR001279">
    <property type="entry name" value="Metallo-B-lactamas"/>
</dbReference>
<dbReference type="Gene3D" id="3.60.15.10">
    <property type="entry name" value="Ribonuclease Z/Hydroxyacylglutathione hydrolase-like"/>
    <property type="match status" value="1"/>
</dbReference>
<dbReference type="InterPro" id="IPR036866">
    <property type="entry name" value="RibonucZ/Hydroxyglut_hydro"/>
</dbReference>
<keyword evidence="1" id="KW-0732">Signal</keyword>
<organism evidence="3 4">
    <name type="scientific">[Torrubiella] hemipterigena</name>
    <dbReference type="NCBI Taxonomy" id="1531966"/>
    <lineage>
        <taxon>Eukaryota</taxon>
        <taxon>Fungi</taxon>
        <taxon>Dikarya</taxon>
        <taxon>Ascomycota</taxon>
        <taxon>Pezizomycotina</taxon>
        <taxon>Sordariomycetes</taxon>
        <taxon>Hypocreomycetidae</taxon>
        <taxon>Hypocreales</taxon>
        <taxon>Clavicipitaceae</taxon>
        <taxon>Clavicipitaceae incertae sedis</taxon>
        <taxon>'Torrubiella' clade</taxon>
    </lineage>
</organism>
<dbReference type="CDD" id="cd06262">
    <property type="entry name" value="metallo-hydrolase-like_MBL-fold"/>
    <property type="match status" value="1"/>
</dbReference>
<accession>A0A0A1TET9</accession>
<dbReference type="HOGENOM" id="CLU_073674_0_0_1"/>
<dbReference type="InterPro" id="IPR050855">
    <property type="entry name" value="NDM-1-like"/>
</dbReference>
<reference evidence="3 4" key="1">
    <citation type="journal article" date="2015" name="Genome Announc.">
        <title>Draft Genome Sequence and Gene Annotation of the Entomopathogenic Fungus Verticillium hemipterigenum.</title>
        <authorList>
            <person name="Horn F."/>
            <person name="Habel A."/>
            <person name="Scharf D.H."/>
            <person name="Dworschak J."/>
            <person name="Brakhage A.A."/>
            <person name="Guthke R."/>
            <person name="Hertweck C."/>
            <person name="Linde J."/>
        </authorList>
    </citation>
    <scope>NUCLEOTIDE SEQUENCE [LARGE SCALE GENOMIC DNA]</scope>
</reference>
<gene>
    <name evidence="3" type="ORF">VHEMI04776</name>
</gene>
<evidence type="ECO:0000259" key="2">
    <source>
        <dbReference type="SMART" id="SM00849"/>
    </source>
</evidence>
<name>A0A0A1TET9_9HYPO</name>
<dbReference type="STRING" id="1531966.A0A0A1TET9"/>
<feature type="domain" description="Metallo-beta-lactamase" evidence="2">
    <location>
        <begin position="53"/>
        <end position="263"/>
    </location>
</feature>
<evidence type="ECO:0000313" key="4">
    <source>
        <dbReference type="Proteomes" id="UP000039046"/>
    </source>
</evidence>
<sequence>MLLQTFTLCTAALQAAASLIASPSKEANNEYFQCFKLNNSTFRIVEADKYDQTPFIYAKVYDSTIVVIDTGCGGKTNDIRDSLKTFLETAPVAEYNHSPINPEKKPYTIISTHCHFDHIGGMAPFAELPSTRIWASAYNRCFLSPRLLPRTSLSVDVGMTTPAYTVTNWAKDGQRVTDRDGQDLGLTIYHTPGHTPDGLTIWDSEESYLFVGDTLYEEAPIYFLLGSSVFEYSDTLAKLATLVEHWNECIASSGKRVQLAAGHLTVGVDAAALIAKMNAFLQQVMDCKIPSRNTSTFGKDTKTYEIASSHLSWEGSACMFHDVLETNCISGNSTW</sequence>